<feature type="transmembrane region" description="Helical" evidence="8">
    <location>
        <begin position="191"/>
        <end position="212"/>
    </location>
</feature>
<dbReference type="CDD" id="cd12082">
    <property type="entry name" value="MATE_like"/>
    <property type="match status" value="1"/>
</dbReference>
<feature type="transmembrane region" description="Helical" evidence="8">
    <location>
        <begin position="157"/>
        <end position="179"/>
    </location>
</feature>
<feature type="transmembrane region" description="Helical" evidence="8">
    <location>
        <begin position="266"/>
        <end position="287"/>
    </location>
</feature>
<feature type="transmembrane region" description="Helical" evidence="8">
    <location>
        <begin position="391"/>
        <end position="409"/>
    </location>
</feature>
<dbReference type="Proteomes" id="UP001470230">
    <property type="component" value="Unassembled WGS sequence"/>
</dbReference>
<evidence type="ECO:0000256" key="1">
    <source>
        <dbReference type="ARBA" id="ARBA00004651"/>
    </source>
</evidence>
<evidence type="ECO:0008006" key="11">
    <source>
        <dbReference type="Google" id="ProtNLM"/>
    </source>
</evidence>
<dbReference type="InterPro" id="IPR002528">
    <property type="entry name" value="MATE_fam"/>
</dbReference>
<feature type="transmembrane region" description="Helical" evidence="8">
    <location>
        <begin position="307"/>
        <end position="330"/>
    </location>
</feature>
<evidence type="ECO:0000256" key="2">
    <source>
        <dbReference type="ARBA" id="ARBA00010199"/>
    </source>
</evidence>
<feature type="transmembrane region" description="Helical" evidence="8">
    <location>
        <begin position="342"/>
        <end position="365"/>
    </location>
</feature>
<feature type="transmembrane region" description="Helical" evidence="8">
    <location>
        <begin position="416"/>
        <end position="436"/>
    </location>
</feature>
<keyword evidence="10" id="KW-1185">Reference proteome</keyword>
<comment type="caution">
    <text evidence="9">The sequence shown here is derived from an EMBL/GenBank/DDBJ whole genome shotgun (WGS) entry which is preliminary data.</text>
</comment>
<keyword evidence="3" id="KW-0813">Transport</keyword>
<comment type="subcellular location">
    <subcellularLocation>
        <location evidence="1">Cell membrane</location>
        <topology evidence="1">Multi-pass membrane protein</topology>
    </subcellularLocation>
</comment>
<evidence type="ECO:0000313" key="9">
    <source>
        <dbReference type="EMBL" id="KAK8892022.1"/>
    </source>
</evidence>
<name>A0ABR2KNM1_9EUKA</name>
<evidence type="ECO:0000256" key="3">
    <source>
        <dbReference type="ARBA" id="ARBA00022448"/>
    </source>
</evidence>
<dbReference type="Pfam" id="PF01554">
    <property type="entry name" value="MatE"/>
    <property type="match status" value="2"/>
</dbReference>
<reference evidence="9 10" key="1">
    <citation type="submission" date="2024-04" db="EMBL/GenBank/DDBJ databases">
        <title>Tritrichomonas musculus Genome.</title>
        <authorList>
            <person name="Alves-Ferreira E."/>
            <person name="Grigg M."/>
            <person name="Lorenzi H."/>
            <person name="Galac M."/>
        </authorList>
    </citation>
    <scope>NUCLEOTIDE SEQUENCE [LARGE SCALE GENOMIC DNA]</scope>
    <source>
        <strain evidence="9 10">EAF2021</strain>
    </source>
</reference>
<keyword evidence="6 8" id="KW-1133">Transmembrane helix</keyword>
<keyword evidence="7 8" id="KW-0472">Membrane</keyword>
<protein>
    <recommendedName>
        <fullName evidence="11">MatE family protein</fullName>
    </recommendedName>
</protein>
<comment type="similarity">
    <text evidence="2">Belongs to the multi antimicrobial extrusion (MATE) (TC 2.A.66.1) family.</text>
</comment>
<feature type="transmembrane region" description="Helical" evidence="8">
    <location>
        <begin position="32"/>
        <end position="52"/>
    </location>
</feature>
<evidence type="ECO:0000256" key="8">
    <source>
        <dbReference type="SAM" id="Phobius"/>
    </source>
</evidence>
<dbReference type="EMBL" id="JAPFFF010000004">
    <property type="protein sequence ID" value="KAK8892022.1"/>
    <property type="molecule type" value="Genomic_DNA"/>
</dbReference>
<proteinExistence type="inferred from homology"/>
<evidence type="ECO:0000256" key="6">
    <source>
        <dbReference type="ARBA" id="ARBA00022989"/>
    </source>
</evidence>
<accession>A0ABR2KNM1</accession>
<organism evidence="9 10">
    <name type="scientific">Tritrichomonas musculus</name>
    <dbReference type="NCBI Taxonomy" id="1915356"/>
    <lineage>
        <taxon>Eukaryota</taxon>
        <taxon>Metamonada</taxon>
        <taxon>Parabasalia</taxon>
        <taxon>Tritrichomonadida</taxon>
        <taxon>Tritrichomonadidae</taxon>
        <taxon>Tritrichomonas</taxon>
    </lineage>
</organism>
<feature type="transmembrane region" description="Helical" evidence="8">
    <location>
        <begin position="120"/>
        <end position="137"/>
    </location>
</feature>
<gene>
    <name evidence="9" type="ORF">M9Y10_029244</name>
</gene>
<dbReference type="InterPro" id="IPR052031">
    <property type="entry name" value="Membrane_Transporter-Flippase"/>
</dbReference>
<feature type="transmembrane region" description="Helical" evidence="8">
    <location>
        <begin position="72"/>
        <end position="99"/>
    </location>
</feature>
<evidence type="ECO:0000256" key="7">
    <source>
        <dbReference type="ARBA" id="ARBA00023136"/>
    </source>
</evidence>
<evidence type="ECO:0000256" key="4">
    <source>
        <dbReference type="ARBA" id="ARBA00022475"/>
    </source>
</evidence>
<keyword evidence="5 8" id="KW-0812">Transmembrane</keyword>
<evidence type="ECO:0000313" key="10">
    <source>
        <dbReference type="Proteomes" id="UP001470230"/>
    </source>
</evidence>
<feature type="transmembrane region" description="Helical" evidence="8">
    <location>
        <begin position="456"/>
        <end position="474"/>
    </location>
</feature>
<dbReference type="PANTHER" id="PTHR43549:SF2">
    <property type="entry name" value="MULTIDRUG RESISTANCE PROTEIN NORM-RELATED"/>
    <property type="match status" value="1"/>
</dbReference>
<keyword evidence="4" id="KW-1003">Cell membrane</keyword>
<sequence length="505" mass="56248">MIGDEISLASSITQNDSIAQEESERFSKHHPFINLLLMSVGPFLTTIGLAVLDSIDLMIISQRFKDDPNSYAVQIIGIGFFVLQICLDIGIFMSQAVLVRLSSLIGEGRRESACQLFVDVIRISIIVNILATIIITFCARPLMNFAGCTPDLIEQCMLLVISTIAGLPIYTLFHVTTAFLQSIGKAVLNGLVHLAANVIQTFILTPFLQYYIKIDVTLSNISQPIAQSFVGLILFIMIFRGKFSLKPTFEMWFRPFNPETKTAFKLSLPTIPGFIYGLLPSSLILRFMTSASSSETLKTDVIGVYTVIQKILLIGLALVLAISMGFLTIATHSIASLNYKRMLMTLVYSLIITVAFLLIFIPLMLANPLSIVKLFISSESQLELAKKMVPIPIYTLVLSNIYMFTNTFFVAVGKPFISLALSFIQLISICVGAKVLNIKYPKDPTKQMFSYNICDILTFTFSIIMFIIEVIPYIQKVRHSNESTNQATKSLVRSSNIEHVLQSQY</sequence>
<dbReference type="PANTHER" id="PTHR43549">
    <property type="entry name" value="MULTIDRUG RESISTANCE PROTEIN YPNP-RELATED"/>
    <property type="match status" value="1"/>
</dbReference>
<feature type="transmembrane region" description="Helical" evidence="8">
    <location>
        <begin position="224"/>
        <end position="245"/>
    </location>
</feature>
<evidence type="ECO:0000256" key="5">
    <source>
        <dbReference type="ARBA" id="ARBA00022692"/>
    </source>
</evidence>